<dbReference type="GO" id="GO:0008168">
    <property type="term" value="F:methyltransferase activity"/>
    <property type="evidence" value="ECO:0007669"/>
    <property type="project" value="UniProtKB-KW"/>
</dbReference>
<dbReference type="Proteomes" id="UP001141259">
    <property type="component" value="Unassembled WGS sequence"/>
</dbReference>
<gene>
    <name evidence="2" type="ORF">NZH93_19830</name>
</gene>
<dbReference type="SUPFAM" id="SSF53335">
    <property type="entry name" value="S-adenosyl-L-methionine-dependent methyltransferases"/>
    <property type="match status" value="1"/>
</dbReference>
<dbReference type="InterPro" id="IPR041698">
    <property type="entry name" value="Methyltransf_25"/>
</dbReference>
<accession>A0A9X3AFT0</accession>
<evidence type="ECO:0000313" key="3">
    <source>
        <dbReference type="Proteomes" id="UP001141259"/>
    </source>
</evidence>
<keyword evidence="2" id="KW-0489">Methyltransferase</keyword>
<dbReference type="CDD" id="cd02440">
    <property type="entry name" value="AdoMet_MTases"/>
    <property type="match status" value="1"/>
</dbReference>
<feature type="domain" description="Methyltransferase" evidence="1">
    <location>
        <begin position="5"/>
        <end position="89"/>
    </location>
</feature>
<evidence type="ECO:0000313" key="2">
    <source>
        <dbReference type="EMBL" id="MCS7479117.1"/>
    </source>
</evidence>
<dbReference type="InterPro" id="IPR029063">
    <property type="entry name" value="SAM-dependent_MTases_sf"/>
</dbReference>
<keyword evidence="3" id="KW-1185">Reference proteome</keyword>
<protein>
    <submittedName>
        <fullName evidence="2">Methyltransferase domain-containing protein</fullName>
    </submittedName>
</protein>
<dbReference type="AlphaFoldDB" id="A0A9X3AFT0"/>
<dbReference type="GO" id="GO:0032259">
    <property type="term" value="P:methylation"/>
    <property type="evidence" value="ECO:0007669"/>
    <property type="project" value="UniProtKB-KW"/>
</dbReference>
<proteinExistence type="predicted"/>
<dbReference type="EMBL" id="JANYMP010000009">
    <property type="protein sequence ID" value="MCS7479117.1"/>
    <property type="molecule type" value="Genomic_DNA"/>
</dbReference>
<organism evidence="2 3">
    <name type="scientific">Umezawaea endophytica</name>
    <dbReference type="NCBI Taxonomy" id="1654476"/>
    <lineage>
        <taxon>Bacteria</taxon>
        <taxon>Bacillati</taxon>
        <taxon>Actinomycetota</taxon>
        <taxon>Actinomycetes</taxon>
        <taxon>Pseudonocardiales</taxon>
        <taxon>Pseudonocardiaceae</taxon>
        <taxon>Umezawaea</taxon>
    </lineage>
</organism>
<dbReference type="Gene3D" id="3.40.50.150">
    <property type="entry name" value="Vaccinia Virus protein VP39"/>
    <property type="match status" value="1"/>
</dbReference>
<comment type="caution">
    <text evidence="2">The sequence shown here is derived from an EMBL/GenBank/DDBJ whole genome shotgun (WGS) entry which is preliminary data.</text>
</comment>
<reference evidence="2" key="1">
    <citation type="submission" date="2022-08" db="EMBL/GenBank/DDBJ databases">
        <authorList>
            <person name="Tistechok S."/>
            <person name="Samborskyy M."/>
            <person name="Roman I."/>
        </authorList>
    </citation>
    <scope>NUCLEOTIDE SEQUENCE</scope>
    <source>
        <strain evidence="2">DSM 103496</strain>
    </source>
</reference>
<name>A0A9X3AFT0_9PSEU</name>
<keyword evidence="2" id="KW-0808">Transferase</keyword>
<dbReference type="Pfam" id="PF13649">
    <property type="entry name" value="Methyltransf_25"/>
    <property type="match status" value="1"/>
</dbReference>
<sequence>MTCADLGAGSGSVANWMSRRVGETGQVDAYDLDTSLLPMRENIKHITADVATCNFRLPYDLVFARFLLVHLPEPVLQLNRMVSATTPEGRVCVVESDYHDWEMPAGLPHMERLKRAYLQVAADFGWDVELGRRLPALFQSLGLHDVAAESFSRCERGGSIGNLLLSQSVEPLENHLLNTGVVSEDDVRSAYKTLRDPDYLMRFVTTWACWGTVPYKPRETSQAR</sequence>
<evidence type="ECO:0000259" key="1">
    <source>
        <dbReference type="Pfam" id="PF13649"/>
    </source>
</evidence>